<keyword evidence="3" id="KW-1185">Reference proteome</keyword>
<dbReference type="Proteomes" id="UP000827092">
    <property type="component" value="Unassembled WGS sequence"/>
</dbReference>
<feature type="region of interest" description="Disordered" evidence="1">
    <location>
        <begin position="1"/>
        <end position="26"/>
    </location>
</feature>
<name>A0AAV6UXX2_9ARAC</name>
<reference evidence="2 3" key="1">
    <citation type="journal article" date="2022" name="Nat. Ecol. Evol.">
        <title>A masculinizing supergene underlies an exaggerated male reproductive morph in a spider.</title>
        <authorList>
            <person name="Hendrickx F."/>
            <person name="De Corte Z."/>
            <person name="Sonet G."/>
            <person name="Van Belleghem S.M."/>
            <person name="Kostlbacher S."/>
            <person name="Vangestel C."/>
        </authorList>
    </citation>
    <scope>NUCLEOTIDE SEQUENCE [LARGE SCALE GENOMIC DNA]</scope>
    <source>
        <strain evidence="2">W744_W776</strain>
    </source>
</reference>
<evidence type="ECO:0000256" key="1">
    <source>
        <dbReference type="SAM" id="MobiDB-lite"/>
    </source>
</evidence>
<proteinExistence type="predicted"/>
<gene>
    <name evidence="2" type="ORF">JTE90_003943</name>
</gene>
<accession>A0AAV6UXX2</accession>
<sequence length="109" mass="11818">MKPFRGPACGRDDQQDKQGPEGSGVRKGLTLVSTIDDIQFLFGDGFCQQPLLAIRPAKKINLDPLARVSSLTDEVRGTWWTLMDAKVSSARGGAHVTAFETSLINCTLP</sequence>
<feature type="compositionally biased region" description="Basic and acidic residues" evidence="1">
    <location>
        <begin position="10"/>
        <end position="19"/>
    </location>
</feature>
<dbReference type="EMBL" id="JAFNEN010000233">
    <property type="protein sequence ID" value="KAG8188687.1"/>
    <property type="molecule type" value="Genomic_DNA"/>
</dbReference>
<organism evidence="2 3">
    <name type="scientific">Oedothorax gibbosus</name>
    <dbReference type="NCBI Taxonomy" id="931172"/>
    <lineage>
        <taxon>Eukaryota</taxon>
        <taxon>Metazoa</taxon>
        <taxon>Ecdysozoa</taxon>
        <taxon>Arthropoda</taxon>
        <taxon>Chelicerata</taxon>
        <taxon>Arachnida</taxon>
        <taxon>Araneae</taxon>
        <taxon>Araneomorphae</taxon>
        <taxon>Entelegynae</taxon>
        <taxon>Araneoidea</taxon>
        <taxon>Linyphiidae</taxon>
        <taxon>Erigoninae</taxon>
        <taxon>Oedothorax</taxon>
    </lineage>
</organism>
<evidence type="ECO:0000313" key="3">
    <source>
        <dbReference type="Proteomes" id="UP000827092"/>
    </source>
</evidence>
<protein>
    <submittedName>
        <fullName evidence="2">Uncharacterized protein</fullName>
    </submittedName>
</protein>
<comment type="caution">
    <text evidence="2">The sequence shown here is derived from an EMBL/GenBank/DDBJ whole genome shotgun (WGS) entry which is preliminary data.</text>
</comment>
<evidence type="ECO:0000313" key="2">
    <source>
        <dbReference type="EMBL" id="KAG8188687.1"/>
    </source>
</evidence>
<dbReference type="AlphaFoldDB" id="A0AAV6UXX2"/>